<proteinExistence type="predicted"/>
<dbReference type="PANTHER" id="PTHR35796:SF3">
    <property type="entry name" value="BHLH DOMAIN-CONTAINING PROTEIN"/>
    <property type="match status" value="1"/>
</dbReference>
<dbReference type="Proteomes" id="UP001162031">
    <property type="component" value="Unassembled WGS sequence"/>
</dbReference>
<sequence>MQTLNGDALGYDARVDASTFEAMAANVAEQYQQVDQVLCDAGLTDTTTERSVAHVVKDGPRGPFVRFATAKVAPFAMDTVSRAMWKTAEKKAVHIVNAQEEGAEASSESDARVFYLKTIYTLQDDAVAARGISVLLRGVCRRYVEADRVVLVWEGRGDWPENYIRDHPSSVPIRERGYCVIRTVQSERVKGRRDAAPLSLSQTCVCMTPGLSADIGLDSPECLQVLSDSVIPSYRKILEAREQTLENALLDEMIQSRVRGPTKR</sequence>
<name>A0AAV0UTT3_HYABA</name>
<evidence type="ECO:0000313" key="1">
    <source>
        <dbReference type="EMBL" id="CAI5739125.1"/>
    </source>
</evidence>
<gene>
    <name evidence="1" type="ORF">HBR001_LOCUS7715</name>
</gene>
<comment type="caution">
    <text evidence="1">The sequence shown here is derived from an EMBL/GenBank/DDBJ whole genome shotgun (WGS) entry which is preliminary data.</text>
</comment>
<organism evidence="1 2">
    <name type="scientific">Hyaloperonospora brassicae</name>
    <name type="common">Brassica downy mildew</name>
    <name type="synonym">Peronospora brassicae</name>
    <dbReference type="NCBI Taxonomy" id="162125"/>
    <lineage>
        <taxon>Eukaryota</taxon>
        <taxon>Sar</taxon>
        <taxon>Stramenopiles</taxon>
        <taxon>Oomycota</taxon>
        <taxon>Peronosporomycetes</taxon>
        <taxon>Peronosporales</taxon>
        <taxon>Peronosporaceae</taxon>
        <taxon>Hyaloperonospora</taxon>
    </lineage>
</organism>
<keyword evidence="2" id="KW-1185">Reference proteome</keyword>
<evidence type="ECO:0000313" key="2">
    <source>
        <dbReference type="Proteomes" id="UP001162031"/>
    </source>
</evidence>
<reference evidence="1" key="1">
    <citation type="submission" date="2022-12" db="EMBL/GenBank/DDBJ databases">
        <authorList>
            <person name="Webb A."/>
        </authorList>
    </citation>
    <scope>NUCLEOTIDE SEQUENCE</scope>
    <source>
        <strain evidence="1">Hp1</strain>
    </source>
</reference>
<dbReference type="PANTHER" id="PTHR35796">
    <property type="entry name" value="HYPOTHETICAL CYTOSOLIC PROTEIN"/>
    <property type="match status" value="1"/>
</dbReference>
<dbReference type="EMBL" id="CANTFL010001407">
    <property type="protein sequence ID" value="CAI5739125.1"/>
    <property type="molecule type" value="Genomic_DNA"/>
</dbReference>
<dbReference type="AlphaFoldDB" id="A0AAV0UTT3"/>
<protein>
    <recommendedName>
        <fullName evidence="3">START domain-containing protein</fullName>
    </recommendedName>
</protein>
<accession>A0AAV0UTT3</accession>
<evidence type="ECO:0008006" key="3">
    <source>
        <dbReference type="Google" id="ProtNLM"/>
    </source>
</evidence>